<evidence type="ECO:0000313" key="8">
    <source>
        <dbReference type="Proteomes" id="UP000322159"/>
    </source>
</evidence>
<accession>A0A5C1Y7K4</accession>
<dbReference type="AlphaFoldDB" id="A0A5C1Y7K4"/>
<evidence type="ECO:0000256" key="5">
    <source>
        <dbReference type="SAM" id="MobiDB-lite"/>
    </source>
</evidence>
<comment type="subcellular location">
    <subcellularLocation>
        <location evidence="1">Membrane</location>
        <topology evidence="1">Single-pass membrane protein</topology>
    </subcellularLocation>
</comment>
<keyword evidence="3 6" id="KW-1133">Transmembrane helix</keyword>
<evidence type="ECO:0000256" key="2">
    <source>
        <dbReference type="ARBA" id="ARBA00022692"/>
    </source>
</evidence>
<dbReference type="RefSeq" id="WP_149324595.1">
    <property type="nucleotide sequence ID" value="NZ_CP043504.1"/>
</dbReference>
<dbReference type="KEGG" id="lyk:FLP23_03510"/>
<dbReference type="EMBL" id="CP043504">
    <property type="protein sequence ID" value="QEO09165.1"/>
    <property type="molecule type" value="Genomic_DNA"/>
</dbReference>
<protein>
    <submittedName>
        <fullName evidence="7">Neutral zinc metallopeptidase</fullName>
    </submittedName>
</protein>
<evidence type="ECO:0000313" key="7">
    <source>
        <dbReference type="EMBL" id="QEO09165.1"/>
    </source>
</evidence>
<dbReference type="Pfam" id="PF04228">
    <property type="entry name" value="Zn_peptidase"/>
    <property type="match status" value="1"/>
</dbReference>
<reference evidence="7 8" key="1">
    <citation type="submission" date="2019-09" db="EMBL/GenBank/DDBJ databases">
        <title>Genome sequencing of strain KACC 19322.</title>
        <authorList>
            <person name="Heo J."/>
            <person name="Kim S.-J."/>
            <person name="Kim J.-S."/>
            <person name="Hong S.-B."/>
            <person name="Kwon S.-W."/>
        </authorList>
    </citation>
    <scope>NUCLEOTIDE SEQUENCE [LARGE SCALE GENOMIC DNA]</scope>
    <source>
        <strain evidence="7 8">KACC 19322</strain>
    </source>
</reference>
<evidence type="ECO:0000256" key="4">
    <source>
        <dbReference type="ARBA" id="ARBA00023136"/>
    </source>
</evidence>
<keyword evidence="4 6" id="KW-0472">Membrane</keyword>
<evidence type="ECO:0000256" key="3">
    <source>
        <dbReference type="ARBA" id="ARBA00022989"/>
    </source>
</evidence>
<dbReference type="PANTHER" id="PTHR30168:SF0">
    <property type="entry name" value="INNER MEMBRANE PROTEIN"/>
    <property type="match status" value="1"/>
</dbReference>
<gene>
    <name evidence="7" type="ORF">FLP23_03510</name>
</gene>
<feature type="region of interest" description="Disordered" evidence="5">
    <location>
        <begin position="275"/>
        <end position="294"/>
    </location>
</feature>
<organism evidence="7 8">
    <name type="scientific">Protaetiibacter larvae</name>
    <dbReference type="NCBI Taxonomy" id="2592654"/>
    <lineage>
        <taxon>Bacteria</taxon>
        <taxon>Bacillati</taxon>
        <taxon>Actinomycetota</taxon>
        <taxon>Actinomycetes</taxon>
        <taxon>Micrococcales</taxon>
        <taxon>Microbacteriaceae</taxon>
        <taxon>Protaetiibacter</taxon>
    </lineage>
</organism>
<proteinExistence type="predicted"/>
<name>A0A5C1Y7K4_9MICO</name>
<dbReference type="OrthoDB" id="9774900at2"/>
<dbReference type="GO" id="GO:0016020">
    <property type="term" value="C:membrane"/>
    <property type="evidence" value="ECO:0007669"/>
    <property type="project" value="UniProtKB-SubCell"/>
</dbReference>
<evidence type="ECO:0000256" key="6">
    <source>
        <dbReference type="SAM" id="Phobius"/>
    </source>
</evidence>
<dbReference type="InterPro" id="IPR007343">
    <property type="entry name" value="Uncharacterised_pept_Zn_put"/>
</dbReference>
<keyword evidence="8" id="KW-1185">Reference proteome</keyword>
<keyword evidence="2 6" id="KW-0812">Transmembrane</keyword>
<feature type="transmembrane region" description="Helical" evidence="6">
    <location>
        <begin position="20"/>
        <end position="41"/>
    </location>
</feature>
<dbReference type="PANTHER" id="PTHR30168">
    <property type="entry name" value="PUTATIVE MEMBRANE PROTEIN YPFJ"/>
    <property type="match status" value="1"/>
</dbReference>
<evidence type="ECO:0000256" key="1">
    <source>
        <dbReference type="ARBA" id="ARBA00004167"/>
    </source>
</evidence>
<dbReference type="Proteomes" id="UP000322159">
    <property type="component" value="Chromosome"/>
</dbReference>
<sequence>MTFNDDADISKGRASRRAGAGLALGGGGLGIVGIIVLIVSLTTGVDLGPALGGLDGGSQAGGDQGIDSALDQCQTGADANRDLDCRMKGAAASLEDYWSGQVQGYRGTAVQLFSGSVNTGCGGASSAVGPFYCPADEIVYIDTAFFDELRDRFGSSGGPLAQLYVVAHEWGHHIQNITGQMQGLDTSRTGPDSDGVRLELQADCYAGAWVGAQESTLDDNGVPFLEPITAAELADALSAAAAVGDDHIQESVQGQVNPETWTHGASAQRQTWFQAGRTGGPGSCDTFSIPGSRL</sequence>